<protein>
    <recommendedName>
        <fullName evidence="7">Na+/H+ antiporter NhaC-like C-terminal domain-containing protein</fullName>
    </recommendedName>
</protein>
<organism evidence="8 9">
    <name type="scientific">Zhenpiania hominis</name>
    <dbReference type="NCBI Taxonomy" id="2763644"/>
    <lineage>
        <taxon>Bacteria</taxon>
        <taxon>Bacillati</taxon>
        <taxon>Bacillota</taxon>
        <taxon>Clostridia</taxon>
        <taxon>Peptostreptococcales</taxon>
        <taxon>Anaerovoracaceae</taxon>
        <taxon>Zhenpiania</taxon>
    </lineage>
</organism>
<feature type="transmembrane region" description="Helical" evidence="6">
    <location>
        <begin position="338"/>
        <end position="370"/>
    </location>
</feature>
<keyword evidence="3 6" id="KW-0812">Transmembrane</keyword>
<evidence type="ECO:0000256" key="4">
    <source>
        <dbReference type="ARBA" id="ARBA00022989"/>
    </source>
</evidence>
<keyword evidence="4 6" id="KW-1133">Transmembrane helix</keyword>
<evidence type="ECO:0000313" key="8">
    <source>
        <dbReference type="EMBL" id="MBC6679433.1"/>
    </source>
</evidence>
<dbReference type="InterPro" id="IPR018461">
    <property type="entry name" value="Na/H_Antiport_NhaC-like_C"/>
</dbReference>
<feature type="transmembrane region" description="Helical" evidence="6">
    <location>
        <begin position="140"/>
        <end position="164"/>
    </location>
</feature>
<dbReference type="Pfam" id="PF03553">
    <property type="entry name" value="Na_H_antiporter"/>
    <property type="match status" value="1"/>
</dbReference>
<evidence type="ECO:0000256" key="3">
    <source>
        <dbReference type="ARBA" id="ARBA00022692"/>
    </source>
</evidence>
<dbReference type="EMBL" id="JACRYT010000004">
    <property type="protein sequence ID" value="MBC6679433.1"/>
    <property type="molecule type" value="Genomic_DNA"/>
</dbReference>
<feature type="domain" description="Na+/H+ antiporter NhaC-like C-terminal" evidence="7">
    <location>
        <begin position="181"/>
        <end position="446"/>
    </location>
</feature>
<evidence type="ECO:0000256" key="5">
    <source>
        <dbReference type="ARBA" id="ARBA00023136"/>
    </source>
</evidence>
<evidence type="ECO:0000256" key="6">
    <source>
        <dbReference type="SAM" id="Phobius"/>
    </source>
</evidence>
<dbReference type="Proteomes" id="UP000602647">
    <property type="component" value="Unassembled WGS sequence"/>
</dbReference>
<evidence type="ECO:0000256" key="1">
    <source>
        <dbReference type="ARBA" id="ARBA00004651"/>
    </source>
</evidence>
<feature type="transmembrane region" description="Helical" evidence="6">
    <location>
        <begin position="252"/>
        <end position="285"/>
    </location>
</feature>
<dbReference type="RefSeq" id="WP_187302539.1">
    <property type="nucleotide sequence ID" value="NZ_CBCTQH010000034.1"/>
</dbReference>
<keyword evidence="5 6" id="KW-0472">Membrane</keyword>
<dbReference type="AlphaFoldDB" id="A0A923NNX1"/>
<feature type="transmembrane region" description="Helical" evidence="6">
    <location>
        <begin position="101"/>
        <end position="120"/>
    </location>
</feature>
<reference evidence="8" key="1">
    <citation type="submission" date="2020-08" db="EMBL/GenBank/DDBJ databases">
        <title>Genome public.</title>
        <authorList>
            <person name="Liu C."/>
            <person name="Sun Q."/>
        </authorList>
    </citation>
    <scope>NUCLEOTIDE SEQUENCE</scope>
    <source>
        <strain evidence="8">BX12</strain>
    </source>
</reference>
<keyword evidence="9" id="KW-1185">Reference proteome</keyword>
<evidence type="ECO:0000259" key="7">
    <source>
        <dbReference type="Pfam" id="PF03553"/>
    </source>
</evidence>
<keyword evidence="2" id="KW-1003">Cell membrane</keyword>
<feature type="transmembrane region" description="Helical" evidence="6">
    <location>
        <begin position="62"/>
        <end position="81"/>
    </location>
</feature>
<feature type="transmembrane region" description="Helical" evidence="6">
    <location>
        <begin position="426"/>
        <end position="447"/>
    </location>
</feature>
<proteinExistence type="predicted"/>
<evidence type="ECO:0000313" key="9">
    <source>
        <dbReference type="Proteomes" id="UP000602647"/>
    </source>
</evidence>
<comment type="caution">
    <text evidence="8">The sequence shown here is derived from an EMBL/GenBank/DDBJ whole genome shotgun (WGS) entry which is preliminary data.</text>
</comment>
<feature type="transmembrane region" description="Helical" evidence="6">
    <location>
        <begin position="297"/>
        <end position="318"/>
    </location>
</feature>
<feature type="transmembrane region" description="Helical" evidence="6">
    <location>
        <begin position="6"/>
        <end position="23"/>
    </location>
</feature>
<dbReference type="PANTHER" id="PTHR43478">
    <property type="entry name" value="NA+/H+ ANTIPORTER-RELATED"/>
    <property type="match status" value="1"/>
</dbReference>
<feature type="transmembrane region" description="Helical" evidence="6">
    <location>
        <begin position="184"/>
        <end position="206"/>
    </location>
</feature>
<accession>A0A923NNX1</accession>
<comment type="subcellular location">
    <subcellularLocation>
        <location evidence="1">Cell membrane</location>
        <topology evidence="1">Multi-pass membrane protein</topology>
    </subcellularLocation>
</comment>
<dbReference type="GO" id="GO:0005886">
    <property type="term" value="C:plasma membrane"/>
    <property type="evidence" value="ECO:0007669"/>
    <property type="project" value="UniProtKB-SubCell"/>
</dbReference>
<feature type="transmembrane region" description="Helical" evidence="6">
    <location>
        <begin position="30"/>
        <end position="50"/>
    </location>
</feature>
<feature type="transmembrane region" description="Helical" evidence="6">
    <location>
        <begin position="382"/>
        <end position="406"/>
    </location>
</feature>
<sequence>MEGTYGILSLLPVFVVIVTAIITKRAVEPLILGTLVGYAIIAKEGFIVAYLDSLYTELGESAYYVVIFGLFGIFIHMLDKANAVSGFTRLGLKFANTKKKAGFLTWVMGIIFFLDNYFSVLAAGVSNRAIADKNKMSREMFAFSINSVASATCVLVPLSLWGVFMSGQVEMSLGLEAGEGLAEIIKALPFTLFAWVLLIFVLLYQFRIIKPFGNMKKSELRAEQEGMVLPPDLAAEHEEEEEKKPTSVWNFLIPMVCLIAVTLITQELMYGLIVGIVLCYILYIPQKLIKFGEAFDAIFRGFEEMFVVTAIVISAFVLQNCNDELGLAPYVVNSVVDIISGGSLPVIAFIIMMILGFVTGSFWGMAAVCFPIMLPLAESLDANLYVTIGAVIAGAAAGSSTCFFGDSVTLSCSISQIRNNDFLRTGLPMVVPPIIVTIILYLIFGFVM</sequence>
<gene>
    <name evidence="8" type="ORF">H9L42_06295</name>
</gene>
<dbReference type="PANTHER" id="PTHR43478:SF1">
    <property type="entry name" value="NA+_H+ ANTIPORTER NHAC-LIKE C-TERMINAL DOMAIN-CONTAINING PROTEIN"/>
    <property type="match status" value="1"/>
</dbReference>
<name>A0A923NNX1_9FIRM</name>
<evidence type="ECO:0000256" key="2">
    <source>
        <dbReference type="ARBA" id="ARBA00022475"/>
    </source>
</evidence>